<dbReference type="EMBL" id="OE186053">
    <property type="protein sequence ID" value="CAD7577721.1"/>
    <property type="molecule type" value="Genomic_DNA"/>
</dbReference>
<feature type="compositionally biased region" description="Basic and acidic residues" evidence="1">
    <location>
        <begin position="477"/>
        <end position="499"/>
    </location>
</feature>
<keyword evidence="2" id="KW-1133">Transmembrane helix</keyword>
<protein>
    <submittedName>
        <fullName evidence="3">(California timema) hypothetical protein</fullName>
    </submittedName>
</protein>
<organism evidence="3">
    <name type="scientific">Timema californicum</name>
    <name type="common">California timema</name>
    <name type="synonym">Walking stick</name>
    <dbReference type="NCBI Taxonomy" id="61474"/>
    <lineage>
        <taxon>Eukaryota</taxon>
        <taxon>Metazoa</taxon>
        <taxon>Ecdysozoa</taxon>
        <taxon>Arthropoda</taxon>
        <taxon>Hexapoda</taxon>
        <taxon>Insecta</taxon>
        <taxon>Pterygota</taxon>
        <taxon>Neoptera</taxon>
        <taxon>Polyneoptera</taxon>
        <taxon>Phasmatodea</taxon>
        <taxon>Timematodea</taxon>
        <taxon>Timematoidea</taxon>
        <taxon>Timematidae</taxon>
        <taxon>Timema</taxon>
    </lineage>
</organism>
<proteinExistence type="predicted"/>
<evidence type="ECO:0000256" key="2">
    <source>
        <dbReference type="SAM" id="Phobius"/>
    </source>
</evidence>
<feature type="compositionally biased region" description="Low complexity" evidence="1">
    <location>
        <begin position="98"/>
        <end position="108"/>
    </location>
</feature>
<reference evidence="3" key="1">
    <citation type="submission" date="2020-11" db="EMBL/GenBank/DDBJ databases">
        <authorList>
            <person name="Tran Van P."/>
        </authorList>
    </citation>
    <scope>NUCLEOTIDE SEQUENCE</scope>
</reference>
<dbReference type="AlphaFoldDB" id="A0A7R9JE80"/>
<sequence length="512" mass="56588">MSKDYICFESNIWCRWILGGQLRLLVGNYVITEGLHGSLPGSWRLVFGVASGVLVLTAVFFMSVGSGSVQHWNNLRDRQERQSQGSLAATDSRRSSGPRRSFPGDASGPHAAAIAALLAGRRSSLGDRRGSLQYRSSLEAVKEAEQTEIVYAAVMGKGGTCPPLEAVKEAEQTEHRVLLTVRVICLSTNNANVLGIGKVEYKGSEPAYSWRESGKPFRKNHLQSSEQESNLDIPVLGRLAQHKTSALTNYVMRLLEEFMDDHENLSLYLDHGLSQNSLLRKRTGSTSSRRTVISSETQTILEELTSPEGEADAAVITTVVVTRAQHHVLLPVRVIRLSTNYANVLEIEKVEYKGNEPAYSWRESGKPFRKNHLQSSERESNLDIPVLCSLAQHETSALTNYAMRLLEEFMDDHENLSVYLDHGLSQNSLLRKRTGSTSSRRTVISSETQTILEELTSPEGEADAAVITTVVVTRAQVERGGEQDEPMVEGRPRTEEQTKGGKKGINVQTAQL</sequence>
<feature type="transmembrane region" description="Helical" evidence="2">
    <location>
        <begin position="43"/>
        <end position="69"/>
    </location>
</feature>
<accession>A0A7R9JE80</accession>
<gene>
    <name evidence="3" type="ORF">TCMB3V08_LOCUS10269</name>
</gene>
<keyword evidence="2" id="KW-0812">Transmembrane</keyword>
<feature type="region of interest" description="Disordered" evidence="1">
    <location>
        <begin position="78"/>
        <end position="108"/>
    </location>
</feature>
<evidence type="ECO:0000256" key="1">
    <source>
        <dbReference type="SAM" id="MobiDB-lite"/>
    </source>
</evidence>
<feature type="region of interest" description="Disordered" evidence="1">
    <location>
        <begin position="477"/>
        <end position="512"/>
    </location>
</feature>
<keyword evidence="2" id="KW-0472">Membrane</keyword>
<name>A0A7R9JE80_TIMCA</name>
<evidence type="ECO:0000313" key="3">
    <source>
        <dbReference type="EMBL" id="CAD7577721.1"/>
    </source>
</evidence>